<accession>A0A193LIV2</accession>
<dbReference type="KEGG" id="woc:BA177_15315"/>
<protein>
    <submittedName>
        <fullName evidence="2">Uncharacterized protein</fullName>
    </submittedName>
</protein>
<dbReference type="RefSeq" id="WP_068617621.1">
    <property type="nucleotide sequence ID" value="NZ_CP016268.1"/>
</dbReference>
<keyword evidence="3" id="KW-1185">Reference proteome</keyword>
<evidence type="ECO:0000313" key="2">
    <source>
        <dbReference type="EMBL" id="ANO52373.1"/>
    </source>
</evidence>
<dbReference type="EMBL" id="CP016268">
    <property type="protein sequence ID" value="ANO52373.1"/>
    <property type="molecule type" value="Genomic_DNA"/>
</dbReference>
<name>A0A193LIV2_9GAMM</name>
<sequence>MSDTVKIQRPGDAKKKVTVDDRGRSVWTDTIETCNFELISTQVLKKLIADDEKQRDAVSELAATNPNGYLAKDNATGMFRIIDDDDLQSLLDSNAGSEPLARAADVVLEADPSLTQDDEDLSLVSTQALRKLLDIPDTTPKKASPEPVKDELGGFDPYNTG</sequence>
<feature type="region of interest" description="Disordered" evidence="1">
    <location>
        <begin position="134"/>
        <end position="161"/>
    </location>
</feature>
<dbReference type="AlphaFoldDB" id="A0A193LIV2"/>
<dbReference type="Proteomes" id="UP000092695">
    <property type="component" value="Chromosome"/>
</dbReference>
<proteinExistence type="predicted"/>
<feature type="compositionally biased region" description="Basic and acidic residues" evidence="1">
    <location>
        <begin position="134"/>
        <end position="152"/>
    </location>
</feature>
<gene>
    <name evidence="2" type="ORF">BA177_15315</name>
</gene>
<organism evidence="2 3">
    <name type="scientific">Woeseia oceani</name>
    <dbReference type="NCBI Taxonomy" id="1548547"/>
    <lineage>
        <taxon>Bacteria</taxon>
        <taxon>Pseudomonadati</taxon>
        <taxon>Pseudomonadota</taxon>
        <taxon>Gammaproteobacteria</taxon>
        <taxon>Woeseiales</taxon>
        <taxon>Woeseiaceae</taxon>
        <taxon>Woeseia</taxon>
    </lineage>
</organism>
<reference evidence="2 3" key="1">
    <citation type="submission" date="2016-06" db="EMBL/GenBank/DDBJ databases">
        <title>Complete genome sequence of a deep-branching marine Gamma Proteobacterium Woeseia oceani type strain XK5.</title>
        <authorList>
            <person name="Mu D."/>
            <person name="Du Z."/>
        </authorList>
    </citation>
    <scope>NUCLEOTIDE SEQUENCE [LARGE SCALE GENOMIC DNA]</scope>
    <source>
        <strain evidence="2 3">XK5</strain>
    </source>
</reference>
<evidence type="ECO:0000256" key="1">
    <source>
        <dbReference type="SAM" id="MobiDB-lite"/>
    </source>
</evidence>
<evidence type="ECO:0000313" key="3">
    <source>
        <dbReference type="Proteomes" id="UP000092695"/>
    </source>
</evidence>